<dbReference type="AlphaFoldDB" id="A0A3N0GJR5"/>
<organism evidence="1 2">
    <name type="scientific">Nocardioides pocheonensis</name>
    <dbReference type="NCBI Taxonomy" id="661485"/>
    <lineage>
        <taxon>Bacteria</taxon>
        <taxon>Bacillati</taxon>
        <taxon>Actinomycetota</taxon>
        <taxon>Actinomycetes</taxon>
        <taxon>Propionibacteriales</taxon>
        <taxon>Nocardioidaceae</taxon>
        <taxon>Nocardioides</taxon>
    </lineage>
</organism>
<accession>A0A3N0GJR5</accession>
<sequence length="360" mass="40202">MPRRVFLHIGTPKSGTTYLQEKLALNRDAIARQGLLYPETRGGNHFEAALDLIEERWAGQREVARGQWPALVAEVRKAPRDALVSHEILAAATPAQVASAMAAFRDAEVHLVLTARDLGRQLPAEWQERLKHRGRRSFANFLKHVTAARRTNPELWFWRVQAIPDVLTRWGNGLPPDRVHVVTVPPADAPRELLWQRFASVVGLDPDAAYVESTDFNQSLGIVETAVIRRVNRLLVGKGVPREIYVAVVREVIARNTLARRPDQVRATLPEPLWPFVEEVTAEWHEWLVGAGVDVVGDLADLEPRRPDYTDGTWIHPDHPPEAEVADAALEALAAVIQDLTPAPGSESPVRRLTSRLLRG</sequence>
<evidence type="ECO:0000313" key="2">
    <source>
        <dbReference type="Proteomes" id="UP000279994"/>
    </source>
</evidence>
<dbReference type="EMBL" id="RJSF01000044">
    <property type="protein sequence ID" value="RNM12693.1"/>
    <property type="molecule type" value="Genomic_DNA"/>
</dbReference>
<proteinExistence type="predicted"/>
<evidence type="ECO:0000313" key="1">
    <source>
        <dbReference type="EMBL" id="RNM12693.1"/>
    </source>
</evidence>
<dbReference type="SUPFAM" id="SSF52540">
    <property type="entry name" value="P-loop containing nucleoside triphosphate hydrolases"/>
    <property type="match status" value="1"/>
</dbReference>
<dbReference type="InterPro" id="IPR027417">
    <property type="entry name" value="P-loop_NTPase"/>
</dbReference>
<keyword evidence="2" id="KW-1185">Reference proteome</keyword>
<dbReference type="RefSeq" id="WP_123224456.1">
    <property type="nucleotide sequence ID" value="NZ_RJSF01000044.1"/>
</dbReference>
<reference evidence="1 2" key="1">
    <citation type="submission" date="2018-11" db="EMBL/GenBank/DDBJ databases">
        <authorList>
            <person name="Li F."/>
        </authorList>
    </citation>
    <scope>NUCLEOTIDE SEQUENCE [LARGE SCALE GENOMIC DNA]</scope>
    <source>
        <strain evidence="1 2">Gsoil 818</strain>
    </source>
</reference>
<dbReference type="OrthoDB" id="5144031at2"/>
<name>A0A3N0GJR5_9ACTN</name>
<protein>
    <recommendedName>
        <fullName evidence="3">Sulfotransferase family protein</fullName>
    </recommendedName>
</protein>
<dbReference type="Gene3D" id="3.40.50.300">
    <property type="entry name" value="P-loop containing nucleotide triphosphate hydrolases"/>
    <property type="match status" value="1"/>
</dbReference>
<comment type="caution">
    <text evidence="1">The sequence shown here is derived from an EMBL/GenBank/DDBJ whole genome shotgun (WGS) entry which is preliminary data.</text>
</comment>
<gene>
    <name evidence="1" type="ORF">EFL26_19030</name>
</gene>
<evidence type="ECO:0008006" key="3">
    <source>
        <dbReference type="Google" id="ProtNLM"/>
    </source>
</evidence>
<dbReference type="Proteomes" id="UP000279994">
    <property type="component" value="Unassembled WGS sequence"/>
</dbReference>